<feature type="compositionally biased region" description="Pro residues" evidence="1">
    <location>
        <begin position="94"/>
        <end position="110"/>
    </location>
</feature>
<dbReference type="STRING" id="1802603.A3F35_01335"/>
<evidence type="ECO:0000256" key="1">
    <source>
        <dbReference type="SAM" id="MobiDB-lite"/>
    </source>
</evidence>
<sequence>MRYIAQKERRSGDIHDRTTIINAEAIIDKHGAESVCLDVIHETEADIEEYTEYLKENIGVPIEIVSSRILDEQERVSRSTFGFSEKGWKSLWNPPGPKKNWGPPPDPNLN</sequence>
<comment type="caution">
    <text evidence="2">The sequence shown here is derived from an EMBL/GenBank/DDBJ whole genome shotgun (WGS) entry which is preliminary data.</text>
</comment>
<gene>
    <name evidence="2" type="ORF">A3F35_01335</name>
</gene>
<dbReference type="Proteomes" id="UP000178068">
    <property type="component" value="Unassembled WGS sequence"/>
</dbReference>
<protein>
    <submittedName>
        <fullName evidence="2">Uncharacterized protein</fullName>
    </submittedName>
</protein>
<accession>A0A1G1WQ05</accession>
<organism evidence="2 3">
    <name type="scientific">Candidatus Woykebacteria bacterium RIFCSPHIGHO2_12_FULL_45_10</name>
    <dbReference type="NCBI Taxonomy" id="1802603"/>
    <lineage>
        <taxon>Bacteria</taxon>
        <taxon>Candidatus Woykeibacteriota</taxon>
    </lineage>
</organism>
<name>A0A1G1WQ05_9BACT</name>
<feature type="region of interest" description="Disordered" evidence="1">
    <location>
        <begin position="78"/>
        <end position="110"/>
    </location>
</feature>
<evidence type="ECO:0000313" key="3">
    <source>
        <dbReference type="Proteomes" id="UP000178068"/>
    </source>
</evidence>
<proteinExistence type="predicted"/>
<dbReference type="EMBL" id="MHCZ01000020">
    <property type="protein sequence ID" value="OGY29822.1"/>
    <property type="molecule type" value="Genomic_DNA"/>
</dbReference>
<dbReference type="AlphaFoldDB" id="A0A1G1WQ05"/>
<reference evidence="2 3" key="1">
    <citation type="journal article" date="2016" name="Nat. Commun.">
        <title>Thousands of microbial genomes shed light on interconnected biogeochemical processes in an aquifer system.</title>
        <authorList>
            <person name="Anantharaman K."/>
            <person name="Brown C.T."/>
            <person name="Hug L.A."/>
            <person name="Sharon I."/>
            <person name="Castelle C.J."/>
            <person name="Probst A.J."/>
            <person name="Thomas B.C."/>
            <person name="Singh A."/>
            <person name="Wilkins M.J."/>
            <person name="Karaoz U."/>
            <person name="Brodie E.L."/>
            <person name="Williams K.H."/>
            <person name="Hubbard S.S."/>
            <person name="Banfield J.F."/>
        </authorList>
    </citation>
    <scope>NUCLEOTIDE SEQUENCE [LARGE SCALE GENOMIC DNA]</scope>
</reference>
<evidence type="ECO:0000313" key="2">
    <source>
        <dbReference type="EMBL" id="OGY29822.1"/>
    </source>
</evidence>